<reference evidence="1 2" key="1">
    <citation type="submission" date="2019-08" db="EMBL/GenBank/DDBJ databases">
        <authorList>
            <person name="Seo Y.L."/>
        </authorList>
    </citation>
    <scope>NUCLEOTIDE SEQUENCE [LARGE SCALE GENOMIC DNA]</scope>
    <source>
        <strain evidence="1 2">MaA-C15</strain>
    </source>
</reference>
<evidence type="ECO:0000313" key="2">
    <source>
        <dbReference type="Proteomes" id="UP000323258"/>
    </source>
</evidence>
<dbReference type="OrthoDB" id="8074550at2"/>
<proteinExistence type="predicted"/>
<dbReference type="AlphaFoldDB" id="A0A5D4GMZ3"/>
<comment type="caution">
    <text evidence="1">The sequence shown here is derived from an EMBL/GenBank/DDBJ whole genome shotgun (WGS) entry which is preliminary data.</text>
</comment>
<protein>
    <submittedName>
        <fullName evidence="1">Uncharacterized protein</fullName>
    </submittedName>
</protein>
<dbReference type="EMBL" id="VSZS01000067">
    <property type="protein sequence ID" value="TYR30221.1"/>
    <property type="molecule type" value="Genomic_DNA"/>
</dbReference>
<keyword evidence="2" id="KW-1185">Reference proteome</keyword>
<organism evidence="1 2">
    <name type="scientific">Neoaquamicrobium microcysteis</name>
    <dbReference type="NCBI Taxonomy" id="2682781"/>
    <lineage>
        <taxon>Bacteria</taxon>
        <taxon>Pseudomonadati</taxon>
        <taxon>Pseudomonadota</taxon>
        <taxon>Alphaproteobacteria</taxon>
        <taxon>Hyphomicrobiales</taxon>
        <taxon>Phyllobacteriaceae</taxon>
        <taxon>Neoaquamicrobium</taxon>
    </lineage>
</organism>
<accession>A0A5D4GMZ3</accession>
<name>A0A5D4GMZ3_9HYPH</name>
<dbReference type="Proteomes" id="UP000323258">
    <property type="component" value="Unassembled WGS sequence"/>
</dbReference>
<sequence length="141" mass="15730">MSGLAAVLAVTTPLIAINERSFFHFPDGQEAYRFQRIERTDNEREWPFAASSGYLICAWVTGARAVYFGEPSADAEQENFDRILLVSTDPFDLMIVNAGKADAFQPYESIEQLLLRLAPFVNLGRRLCDQPRGTSIGPAEL</sequence>
<gene>
    <name evidence="1" type="ORF">FY036_20290</name>
</gene>
<evidence type="ECO:0000313" key="1">
    <source>
        <dbReference type="EMBL" id="TYR30221.1"/>
    </source>
</evidence>
<dbReference type="RefSeq" id="WP_148916577.1">
    <property type="nucleotide sequence ID" value="NZ_VSZS01000067.1"/>
</dbReference>
<reference evidence="1 2" key="2">
    <citation type="submission" date="2019-09" db="EMBL/GenBank/DDBJ databases">
        <title>Mesorhizobium sp. MaA-C15 isolated from Microcystis aeruginosa.</title>
        <authorList>
            <person name="Jeong S.E."/>
            <person name="Jin H.M."/>
            <person name="Jeon C.O."/>
        </authorList>
    </citation>
    <scope>NUCLEOTIDE SEQUENCE [LARGE SCALE GENOMIC DNA]</scope>
    <source>
        <strain evidence="1 2">MaA-C15</strain>
    </source>
</reference>